<keyword evidence="2" id="KW-1185">Reference proteome</keyword>
<sequence>MDDLHNRLKEYGRNVLIAHKLEMNPWSHLVLVAMTKNGMFMEKTEESNQNVSGKDFVDFEFRLEDSVTMLPADELFFDGKLVSLQLSTIRRSMTAVPSLTDVKLTHRNFAEQMRSPSRIRIYFPQKLLGV</sequence>
<gene>
    <name evidence="1" type="ORF">Fot_09602</name>
</gene>
<dbReference type="Proteomes" id="UP001604277">
    <property type="component" value="Unassembled WGS sequence"/>
</dbReference>
<proteinExistence type="predicted"/>
<dbReference type="AlphaFoldDB" id="A0ABD1WEU5"/>
<evidence type="ECO:0000313" key="1">
    <source>
        <dbReference type="EMBL" id="KAL2548072.1"/>
    </source>
</evidence>
<organism evidence="1 2">
    <name type="scientific">Forsythia ovata</name>
    <dbReference type="NCBI Taxonomy" id="205694"/>
    <lineage>
        <taxon>Eukaryota</taxon>
        <taxon>Viridiplantae</taxon>
        <taxon>Streptophyta</taxon>
        <taxon>Embryophyta</taxon>
        <taxon>Tracheophyta</taxon>
        <taxon>Spermatophyta</taxon>
        <taxon>Magnoliopsida</taxon>
        <taxon>eudicotyledons</taxon>
        <taxon>Gunneridae</taxon>
        <taxon>Pentapetalae</taxon>
        <taxon>asterids</taxon>
        <taxon>lamiids</taxon>
        <taxon>Lamiales</taxon>
        <taxon>Oleaceae</taxon>
        <taxon>Forsythieae</taxon>
        <taxon>Forsythia</taxon>
    </lineage>
</organism>
<protein>
    <submittedName>
        <fullName evidence="1">Uncharacterized protein</fullName>
    </submittedName>
</protein>
<name>A0ABD1WEU5_9LAMI</name>
<evidence type="ECO:0000313" key="2">
    <source>
        <dbReference type="Proteomes" id="UP001604277"/>
    </source>
</evidence>
<reference evidence="2" key="1">
    <citation type="submission" date="2024-07" db="EMBL/GenBank/DDBJ databases">
        <title>Two chromosome-level genome assemblies of Korean endemic species Abeliophyllum distichum and Forsythia ovata (Oleaceae).</title>
        <authorList>
            <person name="Jang H."/>
        </authorList>
    </citation>
    <scope>NUCLEOTIDE SEQUENCE [LARGE SCALE GENOMIC DNA]</scope>
</reference>
<accession>A0ABD1WEU5</accession>
<comment type="caution">
    <text evidence="1">The sequence shown here is derived from an EMBL/GenBank/DDBJ whole genome shotgun (WGS) entry which is preliminary data.</text>
</comment>
<dbReference type="EMBL" id="JBFOLJ010000003">
    <property type="protein sequence ID" value="KAL2548072.1"/>
    <property type="molecule type" value="Genomic_DNA"/>
</dbReference>